<evidence type="ECO:0000313" key="2">
    <source>
        <dbReference type="Proteomes" id="UP000623608"/>
    </source>
</evidence>
<organism evidence="1 2">
    <name type="scientific">Paractinoplanes tereljensis</name>
    <dbReference type="NCBI Taxonomy" id="571912"/>
    <lineage>
        <taxon>Bacteria</taxon>
        <taxon>Bacillati</taxon>
        <taxon>Actinomycetota</taxon>
        <taxon>Actinomycetes</taxon>
        <taxon>Micromonosporales</taxon>
        <taxon>Micromonosporaceae</taxon>
        <taxon>Paractinoplanes</taxon>
    </lineage>
</organism>
<dbReference type="EMBL" id="BOMY01000035">
    <property type="protein sequence ID" value="GIF22750.1"/>
    <property type="molecule type" value="Genomic_DNA"/>
</dbReference>
<comment type="caution">
    <text evidence="1">The sequence shown here is derived from an EMBL/GenBank/DDBJ whole genome shotgun (WGS) entry which is preliminary data.</text>
</comment>
<protein>
    <submittedName>
        <fullName evidence="1">Uncharacterized protein</fullName>
    </submittedName>
</protein>
<dbReference type="Proteomes" id="UP000623608">
    <property type="component" value="Unassembled WGS sequence"/>
</dbReference>
<name>A0A919NPP6_9ACTN</name>
<sequence length="66" mass="7331">MSRRLVHTAALPPAPDSYFWEFDQVIVPEPGVKAMTATSLTSAARPVASELIHLAVFDCLFDWSRN</sequence>
<proteinExistence type="predicted"/>
<accession>A0A919NPP6</accession>
<keyword evidence="2" id="KW-1185">Reference proteome</keyword>
<reference evidence="1" key="1">
    <citation type="submission" date="2021-01" db="EMBL/GenBank/DDBJ databases">
        <title>Whole genome shotgun sequence of Actinoplanes tereljensis NBRC 105297.</title>
        <authorList>
            <person name="Komaki H."/>
            <person name="Tamura T."/>
        </authorList>
    </citation>
    <scope>NUCLEOTIDE SEQUENCE</scope>
    <source>
        <strain evidence="1">NBRC 105297</strain>
    </source>
</reference>
<dbReference type="AlphaFoldDB" id="A0A919NPP6"/>
<evidence type="ECO:0000313" key="1">
    <source>
        <dbReference type="EMBL" id="GIF22750.1"/>
    </source>
</evidence>
<gene>
    <name evidence="1" type="ORF">Ate02nite_54800</name>
</gene>